<evidence type="ECO:0000256" key="3">
    <source>
        <dbReference type="ARBA" id="ARBA00022777"/>
    </source>
</evidence>
<name>A0A089X975_STRGA</name>
<dbReference type="Pfam" id="PF00069">
    <property type="entry name" value="Pkinase"/>
    <property type="match status" value="1"/>
</dbReference>
<evidence type="ECO:0000256" key="2">
    <source>
        <dbReference type="ARBA" id="ARBA00022741"/>
    </source>
</evidence>
<keyword evidence="3 8" id="KW-0418">Kinase</keyword>
<feature type="region of interest" description="Disordered" evidence="6">
    <location>
        <begin position="280"/>
        <end position="383"/>
    </location>
</feature>
<dbReference type="InterPro" id="IPR017441">
    <property type="entry name" value="Protein_kinase_ATP_BS"/>
</dbReference>
<evidence type="ECO:0000256" key="4">
    <source>
        <dbReference type="ARBA" id="ARBA00022840"/>
    </source>
</evidence>
<feature type="binding site" evidence="5">
    <location>
        <position position="50"/>
    </location>
    <ligand>
        <name>ATP</name>
        <dbReference type="ChEBI" id="CHEBI:30616"/>
    </ligand>
</feature>
<dbReference type="PANTHER" id="PTHR43289:SF34">
    <property type="entry name" value="SERINE_THREONINE-PROTEIN KINASE YBDM-RELATED"/>
    <property type="match status" value="1"/>
</dbReference>
<keyword evidence="9" id="KW-1185">Reference proteome</keyword>
<feature type="region of interest" description="Disordered" evidence="6">
    <location>
        <begin position="606"/>
        <end position="650"/>
    </location>
</feature>
<dbReference type="SUPFAM" id="SSF56112">
    <property type="entry name" value="Protein kinase-like (PK-like)"/>
    <property type="match status" value="1"/>
</dbReference>
<dbReference type="eggNOG" id="COG1520">
    <property type="taxonomic scope" value="Bacteria"/>
</dbReference>
<evidence type="ECO:0000256" key="6">
    <source>
        <dbReference type="SAM" id="MobiDB-lite"/>
    </source>
</evidence>
<dbReference type="HOGENOM" id="CLU_000288_135_1_11"/>
<feature type="compositionally biased region" description="Basic and acidic residues" evidence="6">
    <location>
        <begin position="288"/>
        <end position="297"/>
    </location>
</feature>
<dbReference type="SUPFAM" id="SSF50998">
    <property type="entry name" value="Quinoprotein alcohol dehydrogenase-like"/>
    <property type="match status" value="1"/>
</dbReference>
<dbReference type="InterPro" id="IPR018391">
    <property type="entry name" value="PQQ_b-propeller_rpt"/>
</dbReference>
<evidence type="ECO:0000256" key="5">
    <source>
        <dbReference type="PROSITE-ProRule" id="PRU10141"/>
    </source>
</evidence>
<organism evidence="8 9">
    <name type="scientific">Streptomyces glaucescens</name>
    <dbReference type="NCBI Taxonomy" id="1907"/>
    <lineage>
        <taxon>Bacteria</taxon>
        <taxon>Bacillati</taxon>
        <taxon>Actinomycetota</taxon>
        <taxon>Actinomycetes</taxon>
        <taxon>Kitasatosporales</taxon>
        <taxon>Streptomycetaceae</taxon>
        <taxon>Streptomyces</taxon>
    </lineage>
</organism>
<dbReference type="CDD" id="cd14014">
    <property type="entry name" value="STKc_PknB_like"/>
    <property type="match status" value="1"/>
</dbReference>
<dbReference type="PROSITE" id="PS50011">
    <property type="entry name" value="PROTEIN_KINASE_DOM"/>
    <property type="match status" value="1"/>
</dbReference>
<dbReference type="KEGG" id="sgu:SGLAU_19040"/>
<keyword evidence="2 5" id="KW-0547">Nucleotide-binding</keyword>
<dbReference type="SMART" id="SM00564">
    <property type="entry name" value="PQQ"/>
    <property type="match status" value="6"/>
</dbReference>
<dbReference type="InterPro" id="IPR008271">
    <property type="entry name" value="Ser/Thr_kinase_AS"/>
</dbReference>
<evidence type="ECO:0000259" key="7">
    <source>
        <dbReference type="PROSITE" id="PS50011"/>
    </source>
</evidence>
<dbReference type="InterPro" id="IPR015943">
    <property type="entry name" value="WD40/YVTN_repeat-like_dom_sf"/>
</dbReference>
<dbReference type="Proteomes" id="UP000029482">
    <property type="component" value="Chromosome"/>
</dbReference>
<dbReference type="Gene3D" id="1.10.510.10">
    <property type="entry name" value="Transferase(Phosphotransferase) domain 1"/>
    <property type="match status" value="1"/>
</dbReference>
<feature type="compositionally biased region" description="Low complexity" evidence="6">
    <location>
        <begin position="307"/>
        <end position="316"/>
    </location>
</feature>
<dbReference type="GO" id="GO:0005524">
    <property type="term" value="F:ATP binding"/>
    <property type="evidence" value="ECO:0007669"/>
    <property type="project" value="UniProtKB-UniRule"/>
</dbReference>
<dbReference type="InterPro" id="IPR002372">
    <property type="entry name" value="PQQ_rpt_dom"/>
</dbReference>
<dbReference type="InterPro" id="IPR011047">
    <property type="entry name" value="Quinoprotein_ADH-like_sf"/>
</dbReference>
<keyword evidence="4 5" id="KW-0067">ATP-binding</keyword>
<sequence>MAPQRNIGASAEAELPEYAGHYRLEARLGSGGMGVVHLARSPSGMKLAVKVVHAEFARDPEFRGRFRQEVAAARRVSGAFTAPVVDADPEAERPWMATLFIPGPTLAEEVKRNGPMAAAQLRRLMAGLAEALRDIHRVGVVHRDLKPSNVLLAEDGPKVIDFGISRPKDSELRTETGKLIGTPPFMAPEQFRRPREVGPAADIFALGSVMVHAATGRGPFDSDSPYVVAYQVVHDEPDLAGVPEGLAPLVLRCLAKEPAERPTPDELMRELRSVAASYDTQAFIPAQRDAEQTDGPDRAAGGGAGTARGDAAPGDGVPFDEAARGGTAPGDEAVHDDEVVPGSAAARDSGVRGNAVPGNGLRPRGRVRGRVRGAGRGGGAGARSGRRRLLLAAIGAVLVAGGVVASVRALGGTAEDGTPRTAAAGFSAWTATPATRGGAAPQCAYGAGLLLCSRPGQVFALDPSDGTRAWARSAATGPASGPPVVAGGLVQPDAEGGRRLAALDPASGAEAWHRELPPQSATRYAGGVLLLTRADGSVTGVDGATGGDRWTARIPGHAVPSFTAFPGDPLAYATGPSDDGSGTRVSAVDPGTGEVRWTAVLEGTVKPVGAGTAGTGPAAGSDSGADSRSGSDSGADSRSGSGSGAGSGSGVGLRPVHFIAVDPGYGDTRAVVRYDPRTRTLDRVALPVPRQDAQAAVHGDVVYVLGAGGSLEAFDLARGKRLWHVETSVSRGSAPVTDGRRVYFGAADGRLIAVDARTGDLVGQTPARLGTGSDRVAGEVPAPVLVGTRVYAAGPDGTVFGVDGRDPGAW</sequence>
<dbReference type="Pfam" id="PF13360">
    <property type="entry name" value="PQQ_2"/>
    <property type="match status" value="1"/>
</dbReference>
<dbReference type="PROSITE" id="PS00108">
    <property type="entry name" value="PROTEIN_KINASE_ST"/>
    <property type="match status" value="1"/>
</dbReference>
<evidence type="ECO:0000313" key="9">
    <source>
        <dbReference type="Proteomes" id="UP000029482"/>
    </source>
</evidence>
<keyword evidence="1" id="KW-0808">Transferase</keyword>
<dbReference type="SMART" id="SM00220">
    <property type="entry name" value="S_TKc"/>
    <property type="match status" value="1"/>
</dbReference>
<dbReference type="AlphaFoldDB" id="A0A089X975"/>
<evidence type="ECO:0000256" key="1">
    <source>
        <dbReference type="ARBA" id="ARBA00022679"/>
    </source>
</evidence>
<dbReference type="RefSeq" id="WP_043502998.1">
    <property type="nucleotide sequence ID" value="NZ_CP009438.1"/>
</dbReference>
<accession>A0A089X975</accession>
<dbReference type="STRING" id="1907.SGLAU_19040"/>
<gene>
    <name evidence="8" type="ORF">SGLAU_19040</name>
</gene>
<dbReference type="EMBL" id="CP009438">
    <property type="protein sequence ID" value="AIR99768.1"/>
    <property type="molecule type" value="Genomic_DNA"/>
</dbReference>
<dbReference type="PANTHER" id="PTHR43289">
    <property type="entry name" value="MITOGEN-ACTIVATED PROTEIN KINASE KINASE KINASE 20-RELATED"/>
    <property type="match status" value="1"/>
</dbReference>
<feature type="compositionally biased region" description="Gly residues" evidence="6">
    <location>
        <begin position="641"/>
        <end position="650"/>
    </location>
</feature>
<dbReference type="eggNOG" id="COG0515">
    <property type="taxonomic scope" value="Bacteria"/>
</dbReference>
<dbReference type="InterPro" id="IPR000719">
    <property type="entry name" value="Prot_kinase_dom"/>
</dbReference>
<reference evidence="9" key="1">
    <citation type="journal article" date="2015" name="J. Biotechnol.">
        <title>Complete genome sequence of the actinobacterium Streptomyces glaucescens GLA.O (DSM 40922) consisting of a linear chromosome and one linear plasmid.</title>
        <authorList>
            <person name="Ortseifen V."/>
            <person name="Winkler A."/>
            <person name="Albersmeier A."/>
            <person name="Wendler S."/>
            <person name="Puhler A."/>
            <person name="Kalinowski J."/>
            <person name="Ruckert C."/>
        </authorList>
    </citation>
    <scope>NUCLEOTIDE SEQUENCE [LARGE SCALE GENOMIC DNA]</scope>
    <source>
        <strain evidence="9">DSM 40922 / GLA O</strain>
    </source>
</reference>
<protein>
    <submittedName>
        <fullName evidence="8">Ser/Thr protein kinase</fullName>
    </submittedName>
</protein>
<feature type="compositionally biased region" description="Basic residues" evidence="6">
    <location>
        <begin position="363"/>
        <end position="373"/>
    </location>
</feature>
<dbReference type="OrthoDB" id="9762169at2"/>
<dbReference type="GO" id="GO:0004674">
    <property type="term" value="F:protein serine/threonine kinase activity"/>
    <property type="evidence" value="ECO:0007669"/>
    <property type="project" value="TreeGrafter"/>
</dbReference>
<feature type="compositionally biased region" description="Low complexity" evidence="6">
    <location>
        <begin position="607"/>
        <end position="640"/>
    </location>
</feature>
<proteinExistence type="predicted"/>
<feature type="domain" description="Protein kinase" evidence="7">
    <location>
        <begin position="22"/>
        <end position="284"/>
    </location>
</feature>
<feature type="region of interest" description="Disordered" evidence="6">
    <location>
        <begin position="570"/>
        <end position="594"/>
    </location>
</feature>
<dbReference type="Gene3D" id="3.30.200.20">
    <property type="entry name" value="Phosphorylase Kinase, domain 1"/>
    <property type="match status" value="1"/>
</dbReference>
<evidence type="ECO:0000313" key="8">
    <source>
        <dbReference type="EMBL" id="AIR99768.1"/>
    </source>
</evidence>
<dbReference type="PROSITE" id="PS00107">
    <property type="entry name" value="PROTEIN_KINASE_ATP"/>
    <property type="match status" value="1"/>
</dbReference>
<dbReference type="Gene3D" id="2.130.10.10">
    <property type="entry name" value="YVTN repeat-like/Quinoprotein amine dehydrogenase"/>
    <property type="match status" value="2"/>
</dbReference>
<dbReference type="InterPro" id="IPR011009">
    <property type="entry name" value="Kinase-like_dom_sf"/>
</dbReference>